<name>A0A0V9UKY5_9NOCA</name>
<gene>
    <name evidence="1" type="ORF">Z045_12310</name>
</gene>
<reference evidence="2" key="1">
    <citation type="submission" date="2015-01" db="EMBL/GenBank/DDBJ databases">
        <title>Draft genome sequence of Rhodococcus pyridinivorans strain KG-16, a hydrocarbon-degrading bacterium.</title>
        <authorList>
            <person name="Aggarwal R.K."/>
            <person name="Dawar C."/>
        </authorList>
    </citation>
    <scope>NUCLEOTIDE SEQUENCE [LARGE SCALE GENOMIC DNA]</scope>
    <source>
        <strain evidence="2">KG-16</strain>
    </source>
</reference>
<dbReference type="EMBL" id="AZXY01000005">
    <property type="protein sequence ID" value="KSZ58654.1"/>
    <property type="molecule type" value="Genomic_DNA"/>
</dbReference>
<evidence type="ECO:0000313" key="1">
    <source>
        <dbReference type="EMBL" id="KSZ58654.1"/>
    </source>
</evidence>
<evidence type="ECO:0000313" key="2">
    <source>
        <dbReference type="Proteomes" id="UP000053060"/>
    </source>
</evidence>
<sequence>MKLRIESGGTVSTELPDDLTGHAITIDLSRVGGTESGAASADLIRELLDRGAAKLVISEGRGKRTVEHTAQDNGTHAHAA</sequence>
<dbReference type="AlphaFoldDB" id="A0A0V9UKY5"/>
<protein>
    <submittedName>
        <fullName evidence="1">Uncharacterized protein</fullName>
    </submittedName>
</protein>
<accession>A0A0V9UKY5</accession>
<dbReference type="PATRIC" id="fig|1441730.3.peg.2560"/>
<organism evidence="1 2">
    <name type="scientific">Rhodococcus pyridinivorans KG-16</name>
    <dbReference type="NCBI Taxonomy" id="1441730"/>
    <lineage>
        <taxon>Bacteria</taxon>
        <taxon>Bacillati</taxon>
        <taxon>Actinomycetota</taxon>
        <taxon>Actinomycetes</taxon>
        <taxon>Mycobacteriales</taxon>
        <taxon>Nocardiaceae</taxon>
        <taxon>Rhodococcus</taxon>
    </lineage>
</organism>
<reference evidence="1 2" key="2">
    <citation type="journal article" date="2016" name="Genome Announc.">
        <title>Draft Genome Sequence of a Versatile Hydrocarbon-Degrading Bacterium, Rhodococcus pyridinivorans Strain KG-16, Collected from Oil Fields in India.</title>
        <authorList>
            <person name="Aggarwal R.K."/>
            <person name="Dawar C."/>
            <person name="Phanindranath R."/>
            <person name="Mutnuri L."/>
            <person name="Dayal A.M."/>
        </authorList>
    </citation>
    <scope>NUCLEOTIDE SEQUENCE [LARGE SCALE GENOMIC DNA]</scope>
    <source>
        <strain evidence="1 2">KG-16</strain>
    </source>
</reference>
<proteinExistence type="predicted"/>
<dbReference type="Proteomes" id="UP000053060">
    <property type="component" value="Unassembled WGS sequence"/>
</dbReference>
<dbReference type="RefSeq" id="WP_060652103.1">
    <property type="nucleotide sequence ID" value="NZ_AZXY01000005.1"/>
</dbReference>
<comment type="caution">
    <text evidence="1">The sequence shown here is derived from an EMBL/GenBank/DDBJ whole genome shotgun (WGS) entry which is preliminary data.</text>
</comment>